<dbReference type="AlphaFoldDB" id="A0A160PLC5"/>
<dbReference type="GO" id="GO:0008395">
    <property type="term" value="F:steroid hydroxylase activity"/>
    <property type="evidence" value="ECO:0007669"/>
    <property type="project" value="TreeGrafter"/>
</dbReference>
<evidence type="ECO:0000313" key="9">
    <source>
        <dbReference type="EMBL" id="BAU94449.1"/>
    </source>
</evidence>
<sequence length="439" mass="49914">MTTTQTQVPQDIANQIVLPTGHLDEEALFNAYKWLRTNAPLSQVEVEGYDRLWLVTKHSDILDIERQPELFPNGGGPDNPGTHNPILNTKAGDQYTLQTHGTLRPLESLQMMDPPEHTMIRDIAQGWFRPVELKKWNDRIRDLADKVIERHLHEGINELDFSKDFAWFYPLHVVMTLFGVPEEDEPHIMKLAHERFGVNDPESRRAGIDNDSPTAAAEQNLANIKDFFAYYTTLVEKLRKEPQDNLASLIANARMSNGEFYPIKMCIGYYIAISGAGHDTTSTTSAVIFEQLAKHPEQLKAVQEDLSLIPNLINEGLRWASPVKHFVHQAAGDYELRGQQIKKGDRLMLLFQSANRDEEMFKDPTAFRHDRKPNPHIAFGSGPHSCLGQPLARLELRILLEQLLPRVRNIELLDGRKVLQTNFVGGVKSLPVRFELLSN</sequence>
<dbReference type="InterPro" id="IPR001128">
    <property type="entry name" value="Cyt_P450"/>
</dbReference>
<dbReference type="FunFam" id="1.10.630.10:FF:000018">
    <property type="entry name" value="Cytochrome P450 monooxygenase"/>
    <property type="match status" value="1"/>
</dbReference>
<dbReference type="GO" id="GO:0006707">
    <property type="term" value="P:cholesterol catabolic process"/>
    <property type="evidence" value="ECO:0007669"/>
    <property type="project" value="TreeGrafter"/>
</dbReference>
<evidence type="ECO:0000256" key="3">
    <source>
        <dbReference type="ARBA" id="ARBA00022617"/>
    </source>
</evidence>
<evidence type="ECO:0000313" key="10">
    <source>
        <dbReference type="Proteomes" id="UP000218244"/>
    </source>
</evidence>
<name>A0A160PLC5_9CORY</name>
<comment type="similarity">
    <text evidence="2 8">Belongs to the cytochrome P450 family.</text>
</comment>
<dbReference type="SUPFAM" id="SSF48264">
    <property type="entry name" value="Cytochrome P450"/>
    <property type="match status" value="1"/>
</dbReference>
<evidence type="ECO:0000256" key="8">
    <source>
        <dbReference type="RuleBase" id="RU000461"/>
    </source>
</evidence>
<dbReference type="GO" id="GO:0005506">
    <property type="term" value="F:iron ion binding"/>
    <property type="evidence" value="ECO:0007669"/>
    <property type="project" value="InterPro"/>
</dbReference>
<organism evidence="9 10">
    <name type="scientific">Corynebacterium suranareeae</name>
    <dbReference type="NCBI Taxonomy" id="2506452"/>
    <lineage>
        <taxon>Bacteria</taxon>
        <taxon>Bacillati</taxon>
        <taxon>Actinomycetota</taxon>
        <taxon>Actinomycetes</taxon>
        <taxon>Mycobacteriales</taxon>
        <taxon>Corynebacteriaceae</taxon>
        <taxon>Corynebacterium</taxon>
    </lineage>
</organism>
<keyword evidence="3 8" id="KW-0349">Heme</keyword>
<keyword evidence="4 8" id="KW-0479">Metal-binding</keyword>
<dbReference type="PROSITE" id="PS00086">
    <property type="entry name" value="CYTOCHROME_P450"/>
    <property type="match status" value="1"/>
</dbReference>
<dbReference type="InterPro" id="IPR036396">
    <property type="entry name" value="Cyt_P450_sf"/>
</dbReference>
<dbReference type="PRINTS" id="PR00385">
    <property type="entry name" value="P450"/>
</dbReference>
<dbReference type="RefSeq" id="WP_096453537.1">
    <property type="nucleotide sequence ID" value="NZ_AP017369.1"/>
</dbReference>
<keyword evidence="6 8" id="KW-0408">Iron</keyword>
<dbReference type="PRINTS" id="PR00359">
    <property type="entry name" value="BP450"/>
</dbReference>
<dbReference type="Gene3D" id="1.10.630.10">
    <property type="entry name" value="Cytochrome P450"/>
    <property type="match status" value="1"/>
</dbReference>
<dbReference type="InterPro" id="IPR017972">
    <property type="entry name" value="Cyt_P450_CS"/>
</dbReference>
<dbReference type="InterPro" id="IPR002397">
    <property type="entry name" value="Cyt_P450_B"/>
</dbReference>
<dbReference type="Pfam" id="PF00067">
    <property type="entry name" value="p450"/>
    <property type="match status" value="1"/>
</dbReference>
<proteinExistence type="inferred from homology"/>
<evidence type="ECO:0000256" key="5">
    <source>
        <dbReference type="ARBA" id="ARBA00023002"/>
    </source>
</evidence>
<comment type="cofactor">
    <cofactor evidence="1">
        <name>heme</name>
        <dbReference type="ChEBI" id="CHEBI:30413"/>
    </cofactor>
</comment>
<keyword evidence="7 8" id="KW-0503">Monooxygenase</keyword>
<dbReference type="PANTHER" id="PTHR46696">
    <property type="entry name" value="P450, PUTATIVE (EUROFUNG)-RELATED"/>
    <property type="match status" value="1"/>
</dbReference>
<dbReference type="GO" id="GO:0020037">
    <property type="term" value="F:heme binding"/>
    <property type="evidence" value="ECO:0007669"/>
    <property type="project" value="InterPro"/>
</dbReference>
<evidence type="ECO:0000256" key="7">
    <source>
        <dbReference type="ARBA" id="ARBA00023033"/>
    </source>
</evidence>
<evidence type="ECO:0000256" key="2">
    <source>
        <dbReference type="ARBA" id="ARBA00010617"/>
    </source>
</evidence>
<keyword evidence="5 8" id="KW-0560">Oxidoreductase</keyword>
<evidence type="ECO:0000256" key="6">
    <source>
        <dbReference type="ARBA" id="ARBA00023004"/>
    </source>
</evidence>
<evidence type="ECO:0000256" key="1">
    <source>
        <dbReference type="ARBA" id="ARBA00001971"/>
    </source>
</evidence>
<protein>
    <submittedName>
        <fullName evidence="9">Cytochrome P450</fullName>
    </submittedName>
</protein>
<dbReference type="PANTHER" id="PTHR46696:SF4">
    <property type="entry name" value="BIOTIN BIOSYNTHESIS CYTOCHROME P450"/>
    <property type="match status" value="1"/>
</dbReference>
<evidence type="ECO:0000256" key="4">
    <source>
        <dbReference type="ARBA" id="ARBA00022723"/>
    </source>
</evidence>
<keyword evidence="10" id="KW-1185">Reference proteome</keyword>
<dbReference type="EMBL" id="AP017369">
    <property type="protein sequence ID" value="BAU94449.1"/>
    <property type="molecule type" value="Genomic_DNA"/>
</dbReference>
<dbReference type="Proteomes" id="UP000218244">
    <property type="component" value="Chromosome"/>
</dbReference>
<gene>
    <name evidence="9" type="ORF">N24_0187</name>
</gene>
<dbReference type="GO" id="GO:0036199">
    <property type="term" value="F:cholest-4-en-3-one 26-monooxygenase activity"/>
    <property type="evidence" value="ECO:0007669"/>
    <property type="project" value="TreeGrafter"/>
</dbReference>
<dbReference type="KEGG" id="csur:N24_0187"/>
<accession>A0A160PLC5</accession>
<reference evidence="9 10" key="1">
    <citation type="submission" date="2016-02" db="EMBL/GenBank/DDBJ databases">
        <title>Corynebacterium glutamicum N24 whole genome sequencing project.</title>
        <authorList>
            <person name="Matsutani M."/>
            <person name="Nangtapong N."/>
            <person name="Yakushi T."/>
            <person name="Matsushita K."/>
        </authorList>
    </citation>
    <scope>NUCLEOTIDE SEQUENCE [LARGE SCALE GENOMIC DNA]</scope>
    <source>
        <strain evidence="9 10">N24</strain>
    </source>
</reference>